<accession>A0A540UXL7</accession>
<gene>
    <name evidence="3" type="ORF">FKZ59_12605</name>
</gene>
<evidence type="ECO:0000313" key="4">
    <source>
        <dbReference type="Proteomes" id="UP000315753"/>
    </source>
</evidence>
<evidence type="ECO:0000313" key="3">
    <source>
        <dbReference type="EMBL" id="TQE89246.1"/>
    </source>
</evidence>
<dbReference type="AlphaFoldDB" id="A0A540UXL7"/>
<proteinExistence type="predicted"/>
<dbReference type="EMBL" id="VIGD01000020">
    <property type="protein sequence ID" value="TQE89246.1"/>
    <property type="molecule type" value="Genomic_DNA"/>
</dbReference>
<evidence type="ECO:0000259" key="2">
    <source>
        <dbReference type="Pfam" id="PF11127"/>
    </source>
</evidence>
<dbReference type="Proteomes" id="UP000315753">
    <property type="component" value="Unassembled WGS sequence"/>
</dbReference>
<feature type="compositionally biased region" description="Low complexity" evidence="1">
    <location>
        <begin position="97"/>
        <end position="124"/>
    </location>
</feature>
<dbReference type="InterPro" id="IPR021309">
    <property type="entry name" value="YgaP-like_TM"/>
</dbReference>
<feature type="domain" description="Inner membrane protein YgaP-like transmembrane" evidence="2">
    <location>
        <begin position="6"/>
        <end position="70"/>
    </location>
</feature>
<name>A0A540UXL7_9BACL</name>
<dbReference type="Pfam" id="PF11127">
    <property type="entry name" value="YgaP-like_TM"/>
    <property type="match status" value="1"/>
</dbReference>
<comment type="caution">
    <text evidence="3">The sequence shown here is derived from an EMBL/GenBank/DDBJ whole genome shotgun (WGS) entry which is preliminary data.</text>
</comment>
<feature type="region of interest" description="Disordered" evidence="1">
    <location>
        <begin position="96"/>
        <end position="124"/>
    </location>
</feature>
<reference evidence="3 4" key="1">
    <citation type="submission" date="2019-06" db="EMBL/GenBank/DDBJ databases">
        <title>Genome sequence of Ureibacillus terrenus.</title>
        <authorList>
            <person name="Maclea K.S."/>
            <person name="Simoes M."/>
        </authorList>
    </citation>
    <scope>NUCLEOTIDE SEQUENCE [LARGE SCALE GENOMIC DNA]</scope>
    <source>
        <strain evidence="3 4">ATCC BAA-384</strain>
    </source>
</reference>
<protein>
    <submittedName>
        <fullName evidence="3">DUF2892 domain-containing protein</fullName>
    </submittedName>
</protein>
<evidence type="ECO:0000256" key="1">
    <source>
        <dbReference type="SAM" id="MobiDB-lite"/>
    </source>
</evidence>
<dbReference type="OrthoDB" id="5405951at2"/>
<organism evidence="3 4">
    <name type="scientific">Ureibacillus terrenus</name>
    <dbReference type="NCBI Taxonomy" id="118246"/>
    <lineage>
        <taxon>Bacteria</taxon>
        <taxon>Bacillati</taxon>
        <taxon>Bacillota</taxon>
        <taxon>Bacilli</taxon>
        <taxon>Bacillales</taxon>
        <taxon>Caryophanaceae</taxon>
        <taxon>Ureibacillus</taxon>
    </lineage>
</organism>
<sequence length="168" mass="17493">MIILLEENISEKSAFVRLVLGIGLTACGISQLVKENGNRMLGTLTVTAGALKIAEGLFLYCPAKALFNRNLKDAVTTSIQEFVDGDSLMSAFNSRYSGANSQQSHHSGHSGTSNQQSQSQNSNGDEADLLQTVANVAGAVTSTTTAGTAAKQAANTIQAVAGSQNKSR</sequence>
<keyword evidence="4" id="KW-1185">Reference proteome</keyword>